<dbReference type="WBParaSite" id="RSKR_0000885900.1">
    <property type="protein sequence ID" value="RSKR_0000885900.1"/>
    <property type="gene ID" value="RSKR_0000885900"/>
</dbReference>
<reference evidence="2" key="1">
    <citation type="submission" date="2016-11" db="UniProtKB">
        <authorList>
            <consortium name="WormBaseParasite"/>
        </authorList>
    </citation>
    <scope>IDENTIFICATION</scope>
    <source>
        <strain evidence="2">KR3021</strain>
    </source>
</reference>
<sequence>MARVGGSLGNDGFSVNNAFMTIVPETTQYLTGPINIVTFSINSKLEIYGIGLIPSLFFIDGQKVPDALITKATLTAIDTSYSSYIVTVIGTSFHTFNTIRPYIAYVVGRNSDDDNDISMYGYLAGCGKSQLKTTPTQGWRYVLRLPKATSSSVQLISIIPIDSTKPLNGQLVTYKNGVYRDTLDFIINPTIDNTQALFVGDDSDGELAFNIYGTTAFIVTAAVPCVDLNYESTRKPSVDMLTCDYVAFMPFPIYSYDCQSTLSGLGEIKLLGGQFTNVVYETAGVMLCGNDLLVDFYIKT</sequence>
<evidence type="ECO:0000313" key="1">
    <source>
        <dbReference type="Proteomes" id="UP000095286"/>
    </source>
</evidence>
<protein>
    <submittedName>
        <fullName evidence="2">IgGFc_binding domain-containing protein</fullName>
    </submittedName>
</protein>
<proteinExistence type="predicted"/>
<dbReference type="Proteomes" id="UP000095286">
    <property type="component" value="Unplaced"/>
</dbReference>
<evidence type="ECO:0000313" key="2">
    <source>
        <dbReference type="WBParaSite" id="RSKR_0000885900.1"/>
    </source>
</evidence>
<accession>A0AC35U9B8</accession>
<name>A0AC35U9B8_9BILA</name>
<organism evidence="1 2">
    <name type="scientific">Rhabditophanes sp. KR3021</name>
    <dbReference type="NCBI Taxonomy" id="114890"/>
    <lineage>
        <taxon>Eukaryota</taxon>
        <taxon>Metazoa</taxon>
        <taxon>Ecdysozoa</taxon>
        <taxon>Nematoda</taxon>
        <taxon>Chromadorea</taxon>
        <taxon>Rhabditida</taxon>
        <taxon>Tylenchina</taxon>
        <taxon>Panagrolaimomorpha</taxon>
        <taxon>Strongyloidoidea</taxon>
        <taxon>Alloionematidae</taxon>
        <taxon>Rhabditophanes</taxon>
    </lineage>
</organism>